<dbReference type="InterPro" id="IPR003511">
    <property type="entry name" value="HORMA_dom"/>
</dbReference>
<dbReference type="PANTHER" id="PTHR11842:SF11">
    <property type="entry name" value="MITOTIC SPINDLE ASSEMBLY CHECKPOINT PROTEIN MAD2A"/>
    <property type="match status" value="1"/>
</dbReference>
<dbReference type="STRING" id="81824.A9V5P1"/>
<dbReference type="EMBL" id="CH991561">
    <property type="protein sequence ID" value="EDQ87152.1"/>
    <property type="molecule type" value="Genomic_DNA"/>
</dbReference>
<dbReference type="Gene3D" id="3.30.900.10">
    <property type="entry name" value="HORMA domain"/>
    <property type="match status" value="1"/>
</dbReference>
<dbReference type="FunCoup" id="A9V5P1">
    <property type="interactions" value="1174"/>
</dbReference>
<comment type="subcellular location">
    <subcellularLocation>
        <location evidence="1">Nucleus</location>
    </subcellularLocation>
</comment>
<dbReference type="Pfam" id="PF02301">
    <property type="entry name" value="HORMA"/>
    <property type="match status" value="1"/>
</dbReference>
<dbReference type="GO" id="GO:0051301">
    <property type="term" value="P:cell division"/>
    <property type="evidence" value="ECO:0007669"/>
    <property type="project" value="UniProtKB-KW"/>
</dbReference>
<name>A9V5P1_MONBE</name>
<sequence length="186" mass="20808">MSSASSAISLKGSADIVAEFFGYAINSILYQRGVYAPEQFERQKKYGLTLLVTAEDKLKAYINQILTQLKARAHAQNGSLKRPCNKWSSSSAAPPHKKLSSKPEAEIHKEIQGIIRQVTASVTFLPLIDEPCVFEMIMYTDKHIDTPETMEESDPKHVKNAAEDFKLRSFTTDIHAIQSSVTYRDA</sequence>
<dbReference type="AlphaFoldDB" id="A9V5P1"/>
<evidence type="ECO:0000256" key="5">
    <source>
        <dbReference type="ARBA" id="ARBA00023242"/>
    </source>
</evidence>
<proteinExistence type="inferred from homology"/>
<dbReference type="KEGG" id="mbr:MONBRDRAFT_27575"/>
<protein>
    <recommendedName>
        <fullName evidence="8">HORMA domain-containing protein</fullName>
    </recommendedName>
</protein>
<evidence type="ECO:0000256" key="2">
    <source>
        <dbReference type="ARBA" id="ARBA00010348"/>
    </source>
</evidence>
<feature type="domain" description="HORMA" evidence="8">
    <location>
        <begin position="11"/>
        <end position="181"/>
    </location>
</feature>
<dbReference type="eggNOG" id="KOG3285">
    <property type="taxonomic scope" value="Eukaryota"/>
</dbReference>
<dbReference type="SUPFAM" id="SSF56019">
    <property type="entry name" value="The spindle assembly checkpoint protein mad2"/>
    <property type="match status" value="1"/>
</dbReference>
<comment type="similarity">
    <text evidence="2">Belongs to the MAD2 family.</text>
</comment>
<keyword evidence="3" id="KW-0132">Cell division</keyword>
<dbReference type="GO" id="GO:0007094">
    <property type="term" value="P:mitotic spindle assembly checkpoint signaling"/>
    <property type="evidence" value="ECO:0000318"/>
    <property type="project" value="GO_Central"/>
</dbReference>
<evidence type="ECO:0000259" key="8">
    <source>
        <dbReference type="PROSITE" id="PS50815"/>
    </source>
</evidence>
<dbReference type="InterPro" id="IPR036570">
    <property type="entry name" value="HORMA_dom_sf"/>
</dbReference>
<dbReference type="OMA" id="WQFDVEI"/>
<evidence type="ECO:0000313" key="10">
    <source>
        <dbReference type="Proteomes" id="UP000001357"/>
    </source>
</evidence>
<accession>A9V5P1</accession>
<dbReference type="InParanoid" id="A9V5P1"/>
<dbReference type="GO" id="GO:0005634">
    <property type="term" value="C:nucleus"/>
    <property type="evidence" value="ECO:0007669"/>
    <property type="project" value="UniProtKB-SubCell"/>
</dbReference>
<gene>
    <name evidence="9" type="ORF">MONBRDRAFT_27575</name>
</gene>
<dbReference type="RefSeq" id="XP_001748095.1">
    <property type="nucleotide sequence ID" value="XM_001748043.1"/>
</dbReference>
<dbReference type="PROSITE" id="PS50815">
    <property type="entry name" value="HORMA"/>
    <property type="match status" value="1"/>
</dbReference>
<keyword evidence="5" id="KW-0539">Nucleus</keyword>
<evidence type="ECO:0000256" key="6">
    <source>
        <dbReference type="ARBA" id="ARBA00023306"/>
    </source>
</evidence>
<dbReference type="InterPro" id="IPR045091">
    <property type="entry name" value="Mad2-like"/>
</dbReference>
<reference evidence="9 10" key="1">
    <citation type="journal article" date="2008" name="Nature">
        <title>The genome of the choanoflagellate Monosiga brevicollis and the origin of metazoans.</title>
        <authorList>
            <consortium name="JGI Sequencing"/>
            <person name="King N."/>
            <person name="Westbrook M.J."/>
            <person name="Young S.L."/>
            <person name="Kuo A."/>
            <person name="Abedin M."/>
            <person name="Chapman J."/>
            <person name="Fairclough S."/>
            <person name="Hellsten U."/>
            <person name="Isogai Y."/>
            <person name="Letunic I."/>
            <person name="Marr M."/>
            <person name="Pincus D."/>
            <person name="Putnam N."/>
            <person name="Rokas A."/>
            <person name="Wright K.J."/>
            <person name="Zuzow R."/>
            <person name="Dirks W."/>
            <person name="Good M."/>
            <person name="Goodstein D."/>
            <person name="Lemons D."/>
            <person name="Li W."/>
            <person name="Lyons J.B."/>
            <person name="Morris A."/>
            <person name="Nichols S."/>
            <person name="Richter D.J."/>
            <person name="Salamov A."/>
            <person name="Bork P."/>
            <person name="Lim W.A."/>
            <person name="Manning G."/>
            <person name="Miller W.T."/>
            <person name="McGinnis W."/>
            <person name="Shapiro H."/>
            <person name="Tjian R."/>
            <person name="Grigoriev I.V."/>
            <person name="Rokhsar D."/>
        </authorList>
    </citation>
    <scope>NUCLEOTIDE SEQUENCE [LARGE SCALE GENOMIC DNA]</scope>
    <source>
        <strain evidence="10">MX1 / ATCC 50154</strain>
    </source>
</reference>
<evidence type="ECO:0000256" key="7">
    <source>
        <dbReference type="SAM" id="MobiDB-lite"/>
    </source>
</evidence>
<dbReference type="PANTHER" id="PTHR11842">
    <property type="entry name" value="MITOTIC SPINDLE ASSEMBLY CHECKPOINT PROTEIN MAD2"/>
    <property type="match status" value="1"/>
</dbReference>
<dbReference type="Proteomes" id="UP000001357">
    <property type="component" value="Unassembled WGS sequence"/>
</dbReference>
<keyword evidence="6" id="KW-0131">Cell cycle</keyword>
<evidence type="ECO:0000256" key="1">
    <source>
        <dbReference type="ARBA" id="ARBA00004123"/>
    </source>
</evidence>
<evidence type="ECO:0000256" key="4">
    <source>
        <dbReference type="ARBA" id="ARBA00022776"/>
    </source>
</evidence>
<organism evidence="9 10">
    <name type="scientific">Monosiga brevicollis</name>
    <name type="common">Choanoflagellate</name>
    <dbReference type="NCBI Taxonomy" id="81824"/>
    <lineage>
        <taxon>Eukaryota</taxon>
        <taxon>Choanoflagellata</taxon>
        <taxon>Craspedida</taxon>
        <taxon>Salpingoecidae</taxon>
        <taxon>Monosiga</taxon>
    </lineage>
</organism>
<feature type="region of interest" description="Disordered" evidence="7">
    <location>
        <begin position="80"/>
        <end position="103"/>
    </location>
</feature>
<keyword evidence="10" id="KW-1185">Reference proteome</keyword>
<evidence type="ECO:0000313" key="9">
    <source>
        <dbReference type="EMBL" id="EDQ87152.1"/>
    </source>
</evidence>
<evidence type="ECO:0000256" key="3">
    <source>
        <dbReference type="ARBA" id="ARBA00022618"/>
    </source>
</evidence>
<keyword evidence="4" id="KW-0498">Mitosis</keyword>
<dbReference type="GO" id="GO:0000776">
    <property type="term" value="C:kinetochore"/>
    <property type="evidence" value="ECO:0000318"/>
    <property type="project" value="GO_Central"/>
</dbReference>
<dbReference type="GeneID" id="5893276"/>